<dbReference type="InterPro" id="IPR027417">
    <property type="entry name" value="P-loop_NTPase"/>
</dbReference>
<dbReference type="Pfam" id="PF01935">
    <property type="entry name" value="DUF87"/>
    <property type="match status" value="1"/>
</dbReference>
<dbReference type="CDD" id="cd01127">
    <property type="entry name" value="TrwB_TraG_TraD_VirD4"/>
    <property type="match status" value="1"/>
</dbReference>
<dbReference type="EMBL" id="MHWW01000016">
    <property type="protein sequence ID" value="OHB14704.1"/>
    <property type="molecule type" value="Genomic_DNA"/>
</dbReference>
<feature type="domain" description="Helicase HerA central" evidence="1">
    <location>
        <begin position="516"/>
        <end position="597"/>
    </location>
</feature>
<organism evidence="4 5">
    <name type="scientific">Candidatus Zambryskibacteria bacterium RIFOXYC1_FULL_39_10</name>
    <dbReference type="NCBI Taxonomy" id="1802779"/>
    <lineage>
        <taxon>Bacteria</taxon>
        <taxon>Candidatus Zambryskiibacteriota</taxon>
    </lineage>
</organism>
<dbReference type="InterPro" id="IPR051162">
    <property type="entry name" value="T4SS_component"/>
</dbReference>
<dbReference type="Pfam" id="PF26449">
    <property type="entry name" value="DUF8128"/>
    <property type="match status" value="1"/>
</dbReference>
<dbReference type="PANTHER" id="PTHR30121:SF11">
    <property type="entry name" value="AAA+ ATPASE DOMAIN-CONTAINING PROTEIN"/>
    <property type="match status" value="1"/>
</dbReference>
<gene>
    <name evidence="4" type="ORF">A2431_00120</name>
</gene>
<dbReference type="SUPFAM" id="SSF52540">
    <property type="entry name" value="P-loop containing nucleoside triphosphate hydrolases"/>
    <property type="match status" value="1"/>
</dbReference>
<evidence type="ECO:0008006" key="6">
    <source>
        <dbReference type="Google" id="ProtNLM"/>
    </source>
</evidence>
<evidence type="ECO:0000259" key="1">
    <source>
        <dbReference type="Pfam" id="PF01935"/>
    </source>
</evidence>
<dbReference type="InterPro" id="IPR002789">
    <property type="entry name" value="HerA_central"/>
</dbReference>
<proteinExistence type="predicted"/>
<accession>A0A1G2UZ96</accession>
<evidence type="ECO:0000313" key="5">
    <source>
        <dbReference type="Proteomes" id="UP000177697"/>
    </source>
</evidence>
<dbReference type="Pfam" id="PF12696">
    <property type="entry name" value="TraG-D_C"/>
    <property type="match status" value="1"/>
</dbReference>
<evidence type="ECO:0000259" key="3">
    <source>
        <dbReference type="Pfam" id="PF26449"/>
    </source>
</evidence>
<sequence>MEYKFSPPKLPFKNSEEEISHLRKLISEKEKALETIGLRKESLSSAREILAEYKVAPASTTLHSEYEMKKEEVEDLILKITPEEHDKQISQLVLLAKEKGIKNALGVVEKMGNFHITDDFHRYVAEYLKEGFTIPGLNIKDRLSKGLNMALYEILIPEEAGSENNSSANQTLEQIISGMEQFYAGMSSISDSNKQEENWISLEIANANFSQEIIFYVAVPQARKNLFEKQILSIFHNAKITEKPDDYNIFNETGHTAGAYASFVKNPIYPLKTYETFVHDPLNVILSSFSKVNRDGEGAAIQLIWSPVGEKYIKKYKGALDKIQKGTPLKEAIDIPDSVSGEIVHTFKDMFSPAKKKEGEEEKKPEPIDQVAVEEIKRKISTPIVLCNLRLVASSNSKTEADEILDNIKSSFNQFDNTLGNSLKWKNTEKGDLRNLVKNFSFRIFDNDTSLPLNLREVTSVMHFHTKALSASEGLRQSRSATAPAPLDMGKEGILLGINNHRNTPTEIRMTEDDRLRHFYCIGQTGTGKSTLLRKMIIQDIQMGHGVCMIDPHGSDIQEILANVPPERYDDVIYFDPAYTARPMALNMLEYDENFPEQKTFVVNELFSIFRKLYGNVPESMGPAFEQYFRNSALLVMDSPELGNTLVDMSRALSDKTYRDLKISRCKNPLVKQFWVNAEKTTGEQGLANYVQYVTNKFDVFLANDIMRPVIAQEKSSFNFRDIMDNKKILLVNLSKGRLGDINANLIGLILVGKILIAALSRTDSFGKDFPPFYLYIDEFQNITTDSISTILSEARKYKLSLNIAHQFIAQLEEGIRDSVFGNVGSICAFRVGAEDSEYLEKQFAPTFSSSDLMNVDNLNAYLKLLVNGKPVKPFNIFVPFPPRGDAEKLEKLKEMSYLKYGKPREEVEKLIMEKYKIL</sequence>
<dbReference type="Gene3D" id="3.40.50.300">
    <property type="entry name" value="P-loop containing nucleotide triphosphate hydrolases"/>
    <property type="match status" value="2"/>
</dbReference>
<dbReference type="InterPro" id="IPR058441">
    <property type="entry name" value="DUF8128"/>
</dbReference>
<dbReference type="PANTHER" id="PTHR30121">
    <property type="entry name" value="UNCHARACTERIZED PROTEIN YJGR-RELATED"/>
    <property type="match status" value="1"/>
</dbReference>
<dbReference type="InterPro" id="IPR032689">
    <property type="entry name" value="TraG-D_C"/>
</dbReference>
<protein>
    <recommendedName>
        <fullName evidence="6">TraD/TraG TraM recognition site domain-containing protein</fullName>
    </recommendedName>
</protein>
<dbReference type="Proteomes" id="UP000177697">
    <property type="component" value="Unassembled WGS sequence"/>
</dbReference>
<name>A0A1G2UZ96_9BACT</name>
<evidence type="ECO:0000259" key="2">
    <source>
        <dbReference type="Pfam" id="PF12696"/>
    </source>
</evidence>
<evidence type="ECO:0000313" key="4">
    <source>
        <dbReference type="EMBL" id="OHB14704.1"/>
    </source>
</evidence>
<dbReference type="AlphaFoldDB" id="A0A1G2UZ96"/>
<reference evidence="4 5" key="1">
    <citation type="journal article" date="2016" name="Nat. Commun.">
        <title>Thousands of microbial genomes shed light on interconnected biogeochemical processes in an aquifer system.</title>
        <authorList>
            <person name="Anantharaman K."/>
            <person name="Brown C.T."/>
            <person name="Hug L.A."/>
            <person name="Sharon I."/>
            <person name="Castelle C.J."/>
            <person name="Probst A.J."/>
            <person name="Thomas B.C."/>
            <person name="Singh A."/>
            <person name="Wilkins M.J."/>
            <person name="Karaoz U."/>
            <person name="Brodie E.L."/>
            <person name="Williams K.H."/>
            <person name="Hubbard S.S."/>
            <person name="Banfield J.F."/>
        </authorList>
    </citation>
    <scope>NUCLEOTIDE SEQUENCE [LARGE SCALE GENOMIC DNA]</scope>
</reference>
<comment type="caution">
    <text evidence="4">The sequence shown here is derived from an EMBL/GenBank/DDBJ whole genome shotgun (WGS) entry which is preliminary data.</text>
</comment>
<feature type="domain" description="DUF8128" evidence="3">
    <location>
        <begin position="174"/>
        <end position="463"/>
    </location>
</feature>
<feature type="domain" description="TraD/TraG TraM recognition site" evidence="2">
    <location>
        <begin position="772"/>
        <end position="815"/>
    </location>
</feature>